<dbReference type="EMBL" id="SBJO01000220">
    <property type="protein sequence ID" value="KAF9762045.1"/>
    <property type="molecule type" value="Genomic_DNA"/>
</dbReference>
<reference evidence="2 3" key="1">
    <citation type="journal article" date="2020" name="Genome Biol. Evol.">
        <title>Comparative genomics of strictly vertically transmitted, feminizing microsporidia endosymbionts of amphipod crustaceans.</title>
        <authorList>
            <person name="Cormier A."/>
            <person name="Chebbi M.A."/>
            <person name="Giraud I."/>
            <person name="Wattier R."/>
            <person name="Teixeira M."/>
            <person name="Gilbert C."/>
            <person name="Rigaud T."/>
            <person name="Cordaux R."/>
        </authorList>
    </citation>
    <scope>NUCLEOTIDE SEQUENCE [LARGE SCALE GENOMIC DNA]</scope>
    <source>
        <strain evidence="2 3">Ou3-Ou53</strain>
    </source>
</reference>
<keyword evidence="1" id="KW-0812">Transmembrane</keyword>
<protein>
    <submittedName>
        <fullName evidence="2">Alpha/beta hydrolase domain-containing protein 17B</fullName>
    </submittedName>
</protein>
<gene>
    <name evidence="2" type="primary">ABHD17B</name>
    <name evidence="2" type="ORF">NGRA_2252</name>
</gene>
<dbReference type="GO" id="GO:0016787">
    <property type="term" value="F:hydrolase activity"/>
    <property type="evidence" value="ECO:0007669"/>
    <property type="project" value="UniProtKB-KW"/>
</dbReference>
<dbReference type="Gene3D" id="3.40.50.1820">
    <property type="entry name" value="alpha/beta hydrolase"/>
    <property type="match status" value="1"/>
</dbReference>
<dbReference type="AlphaFoldDB" id="A0A9P6GX13"/>
<evidence type="ECO:0000313" key="3">
    <source>
        <dbReference type="Proteomes" id="UP000740883"/>
    </source>
</evidence>
<keyword evidence="3" id="KW-1185">Reference proteome</keyword>
<dbReference type="PANTHER" id="PTHR12277">
    <property type="entry name" value="ALPHA/BETA HYDROLASE DOMAIN-CONTAINING PROTEIN"/>
    <property type="match status" value="1"/>
</dbReference>
<dbReference type="Proteomes" id="UP000740883">
    <property type="component" value="Unassembled WGS sequence"/>
</dbReference>
<evidence type="ECO:0000256" key="1">
    <source>
        <dbReference type="SAM" id="Phobius"/>
    </source>
</evidence>
<accession>A0A9P6GX13</accession>
<dbReference type="SUPFAM" id="SSF53474">
    <property type="entry name" value="alpha/beta-Hydrolases"/>
    <property type="match status" value="1"/>
</dbReference>
<evidence type="ECO:0000313" key="2">
    <source>
        <dbReference type="EMBL" id="KAF9762045.1"/>
    </source>
</evidence>
<keyword evidence="1" id="KW-0472">Membrane</keyword>
<keyword evidence="1" id="KW-1133">Transmembrane helix</keyword>
<proteinExistence type="predicted"/>
<organism evidence="2 3">
    <name type="scientific">Nosema granulosis</name>
    <dbReference type="NCBI Taxonomy" id="83296"/>
    <lineage>
        <taxon>Eukaryota</taxon>
        <taxon>Fungi</taxon>
        <taxon>Fungi incertae sedis</taxon>
        <taxon>Microsporidia</taxon>
        <taxon>Nosematidae</taxon>
        <taxon>Nosema</taxon>
    </lineage>
</organism>
<comment type="caution">
    <text evidence="2">The sequence shown here is derived from an EMBL/GenBank/DDBJ whole genome shotgun (WGS) entry which is preliminary data.</text>
</comment>
<dbReference type="PANTHER" id="PTHR12277:SF81">
    <property type="entry name" value="PROTEIN ABHD13"/>
    <property type="match status" value="1"/>
</dbReference>
<dbReference type="OrthoDB" id="2193051at2759"/>
<keyword evidence="2" id="KW-0378">Hydrolase</keyword>
<dbReference type="InterPro" id="IPR029058">
    <property type="entry name" value="AB_hydrolase_fold"/>
</dbReference>
<name>A0A9P6GX13_9MICR</name>
<sequence>MKTISIFLSLLLMILQLLLFVFILFFLVQRSFYYQTKESVSINSNTKIDLISDDGIKIDFNMIDNNSKIDLIFILGVPLDRSEYEKYALEFSSRTKYNIFYYVMRGQCGNPGFTSEIGIFRDLKKISDFLKGRKTTKYGYSWSFGPALLCKLANLVDFAKIVLHNPFEKMENVVKQRTFGTLTLPFLVDKWDNKKAIRNLSCEIIVVASEFDKNIYPKNSEDLVKFNKKAKLVFAKGESHSTITLIGQNLEEYLYKYII</sequence>
<feature type="transmembrane region" description="Helical" evidence="1">
    <location>
        <begin position="6"/>
        <end position="28"/>
    </location>
</feature>